<feature type="domain" description="Limiting CO2-inducible protein B/C beta carbonyic anhydrase" evidence="2">
    <location>
        <begin position="337"/>
        <end position="558"/>
    </location>
</feature>
<evidence type="ECO:0000313" key="4">
    <source>
        <dbReference type="Proteomes" id="UP001153069"/>
    </source>
</evidence>
<organism evidence="3 4">
    <name type="scientific">Seminavis robusta</name>
    <dbReference type="NCBI Taxonomy" id="568900"/>
    <lineage>
        <taxon>Eukaryota</taxon>
        <taxon>Sar</taxon>
        <taxon>Stramenopiles</taxon>
        <taxon>Ochrophyta</taxon>
        <taxon>Bacillariophyta</taxon>
        <taxon>Bacillariophyceae</taxon>
        <taxon>Bacillariophycidae</taxon>
        <taxon>Naviculales</taxon>
        <taxon>Naviculaceae</taxon>
        <taxon>Seminavis</taxon>
    </lineage>
</organism>
<name>A0A9N8DRU3_9STRA</name>
<dbReference type="AlphaFoldDB" id="A0A9N8DRU3"/>
<dbReference type="Proteomes" id="UP001153069">
    <property type="component" value="Unassembled WGS sequence"/>
</dbReference>
<keyword evidence="1" id="KW-0732">Signal</keyword>
<evidence type="ECO:0000256" key="1">
    <source>
        <dbReference type="SAM" id="SignalP"/>
    </source>
</evidence>
<gene>
    <name evidence="3" type="ORF">SEMRO_243_G096950.1</name>
</gene>
<evidence type="ECO:0000259" key="2">
    <source>
        <dbReference type="Pfam" id="PF18599"/>
    </source>
</evidence>
<dbReference type="InterPro" id="IPR040703">
    <property type="entry name" value="LCIB/C_CA"/>
</dbReference>
<accession>A0A9N8DRU3</accession>
<feature type="domain" description="Limiting CO2-inducible protein B/C beta carbonyic anhydrase" evidence="2">
    <location>
        <begin position="84"/>
        <end position="306"/>
    </location>
</feature>
<evidence type="ECO:0000313" key="3">
    <source>
        <dbReference type="EMBL" id="CAB9505784.1"/>
    </source>
</evidence>
<protein>
    <submittedName>
        <fullName evidence="3">Inherit from NOG: Low-co2 inducible protein</fullName>
    </submittedName>
</protein>
<feature type="signal peptide" evidence="1">
    <location>
        <begin position="1"/>
        <end position="19"/>
    </location>
</feature>
<proteinExistence type="predicted"/>
<dbReference type="PANTHER" id="PTHR38016:SF1">
    <property type="entry name" value="LIMITING CO2-INDUCIBLE PROTEIN B_C BETA CARBONYIC ANHYDRASE DOMAIN-CONTAINING PROTEIN"/>
    <property type="match status" value="1"/>
</dbReference>
<dbReference type="Pfam" id="PF18599">
    <property type="entry name" value="LCIB_C_CA"/>
    <property type="match status" value="2"/>
</dbReference>
<dbReference type="EMBL" id="CAICTM010000242">
    <property type="protein sequence ID" value="CAB9505784.1"/>
    <property type="molecule type" value="Genomic_DNA"/>
</dbReference>
<feature type="chain" id="PRO_5040200282" evidence="1">
    <location>
        <begin position="20"/>
        <end position="570"/>
    </location>
</feature>
<sequence>MRIAITLPVLLAVLPSAGAFAPQPASRASARLQETATPELVDALEGTKSRVKVAAGAVASSRMFADVAPDTKQFAGATKAFPGALTNADLKTFIREQLKANGYNEKTTLVATSLCCDEVNRPLETELSDMFNTNFNMGGLAGFPFGGATSFGAMASHIPDGGSCMVVYGPHVGVDSKGNVGTVERRGRANGGACCGSAVAASGYVAGVLSGESKATLPSDALDAQQYFVGSMLMPYAERLESARDKMVELPYALYDAQTDLMERIVAQSGSAVSGNGRTAVLGGIQVNTPPGFSDYFLPLSFDIYDSDGKLEKKIMGKSATAGTKTFSQVEEKYPGALTNAELLAKMKATLADKGYDEGKTLVATSLCCDEVNRPLESDLSASFDTNFNMGGLAGFPFGGATSFGAMASHIPDGGDCVVVYGPHVGIDFDANVGTVPRRGKASGGSCCGSAVAASGYVAGVNAGGAKATLPDDPLDAQQYFVGSMLMPYADRLEKAGDKMQELPLALYDAQTGLMKQIVAQSAGAVAGNGKIAVLGGVQINTPPGYSDYFLPKSFNLYDNKGILLEKLWS</sequence>
<keyword evidence="4" id="KW-1185">Reference proteome</keyword>
<dbReference type="PANTHER" id="PTHR38016">
    <property type="entry name" value="UNNAMED PRODUCT"/>
    <property type="match status" value="1"/>
</dbReference>
<dbReference type="OrthoDB" id="38305at2759"/>
<comment type="caution">
    <text evidence="3">The sequence shown here is derived from an EMBL/GenBank/DDBJ whole genome shotgun (WGS) entry which is preliminary data.</text>
</comment>
<reference evidence="3" key="1">
    <citation type="submission" date="2020-06" db="EMBL/GenBank/DDBJ databases">
        <authorList>
            <consortium name="Plant Systems Biology data submission"/>
        </authorList>
    </citation>
    <scope>NUCLEOTIDE SEQUENCE</scope>
    <source>
        <strain evidence="3">D6</strain>
    </source>
</reference>